<dbReference type="CDD" id="cd09487">
    <property type="entry name" value="SAM_superfamily"/>
    <property type="match status" value="1"/>
</dbReference>
<organism evidence="1 2">
    <name type="scientific">Phaedon cochleariae</name>
    <name type="common">Mustard beetle</name>
    <dbReference type="NCBI Taxonomy" id="80249"/>
    <lineage>
        <taxon>Eukaryota</taxon>
        <taxon>Metazoa</taxon>
        <taxon>Ecdysozoa</taxon>
        <taxon>Arthropoda</taxon>
        <taxon>Hexapoda</taxon>
        <taxon>Insecta</taxon>
        <taxon>Pterygota</taxon>
        <taxon>Neoptera</taxon>
        <taxon>Endopterygota</taxon>
        <taxon>Coleoptera</taxon>
        <taxon>Polyphaga</taxon>
        <taxon>Cucujiformia</taxon>
        <taxon>Chrysomeloidea</taxon>
        <taxon>Chrysomelidae</taxon>
        <taxon>Chrysomelinae</taxon>
        <taxon>Chrysomelini</taxon>
        <taxon>Phaedon</taxon>
    </lineage>
</organism>
<evidence type="ECO:0000313" key="1">
    <source>
        <dbReference type="EMBL" id="CAG9819011.1"/>
    </source>
</evidence>
<name>A0A9N9X2Q8_PHACE</name>
<proteinExistence type="predicted"/>
<protein>
    <submittedName>
        <fullName evidence="1">Uncharacterized protein</fullName>
    </submittedName>
</protein>
<accession>A0A9N9X2Q8</accession>
<dbReference type="AlphaFoldDB" id="A0A9N9X2Q8"/>
<gene>
    <name evidence="1" type="ORF">PHAECO_LOCUS6521</name>
</gene>
<reference evidence="1" key="2">
    <citation type="submission" date="2022-10" db="EMBL/GenBank/DDBJ databases">
        <authorList>
            <consortium name="ENA_rothamsted_submissions"/>
            <consortium name="culmorum"/>
            <person name="King R."/>
        </authorList>
    </citation>
    <scope>NUCLEOTIDE SEQUENCE</scope>
</reference>
<dbReference type="Proteomes" id="UP001153737">
    <property type="component" value="Chromosome 2"/>
</dbReference>
<dbReference type="OrthoDB" id="7699470at2759"/>
<reference evidence="1" key="1">
    <citation type="submission" date="2022-01" db="EMBL/GenBank/DDBJ databases">
        <authorList>
            <person name="King R."/>
        </authorList>
    </citation>
    <scope>NUCLEOTIDE SEQUENCE</scope>
</reference>
<dbReference type="EMBL" id="OU896708">
    <property type="protein sequence ID" value="CAG9819011.1"/>
    <property type="molecule type" value="Genomic_DNA"/>
</dbReference>
<keyword evidence="2" id="KW-1185">Reference proteome</keyword>
<sequence length="577" mass="66066">MEVKDILESFGLSILSEAFESHDIDLETFKKLNQYPELIKEIIPSVGKRIRFSERYNNYMKESISTVTNSSLSVADPDLSSISDVPSDVQGEEIDFPPEKKARLEVAGDINIDDNTLVNIDIDENGFLHLGTSSDNIFPDSLESYLRSHTEGNLLLLSRNEVLTPLKRKKLIRIVMDHLLQKFKEKIPQTVFNKVSQEICNVFKMESKDIYFRPYQKGIKKCSGMLWSRYINTRKNLGILRKVKTKTQTASARHDTNEAPEPEKLFALEYCKHNVGPTEEVTFNWGICFHERKDILKTNSNIVEYFNTFPMLKHPLNGYNFLMDDFNKCFPGKSENLYKNWPHFRSAVVSMMEEEKMKQKFEDIDLDVIFNFALLFSPTTLREKKSYRPSKLEVQNSFILYVPNAADIAIQIESRKNHSREKNFTLQPFMLVSGLDGAFSYFCIINDILYETESAVKTLDITYKVPARQKQHISRQLRTSGNTAQDSRVQDAWYPIDPIGAGALAALPIRKTSSTRTLGVADSRPRSCKASDVSRRTGKVVWCTYQTIFVKGTPKKAPGRCETVLGLLPRYSVLLMS</sequence>
<evidence type="ECO:0000313" key="2">
    <source>
        <dbReference type="Proteomes" id="UP001153737"/>
    </source>
</evidence>